<dbReference type="PANTHER" id="PTHR10938">
    <property type="entry name" value="TRANSLATION INITIATION FACTOR IF-3"/>
    <property type="match status" value="1"/>
</dbReference>
<evidence type="ECO:0000313" key="10">
    <source>
        <dbReference type="Proteomes" id="UP000178176"/>
    </source>
</evidence>
<dbReference type="AlphaFoldDB" id="A0A1F4YDH5"/>
<dbReference type="InterPro" id="IPR036787">
    <property type="entry name" value="T_IF-3_N_sf"/>
</dbReference>
<proteinExistence type="inferred from homology"/>
<comment type="function">
    <text evidence="4">IF-3 binds to the 30S ribosomal subunit and shifts the equilibrium between 70S ribosomes and their 50S and 30S subunits in favor of the free subunits, thus enhancing the availability of 30S subunits on which protein synthesis initiation begins.</text>
</comment>
<dbReference type="SUPFAM" id="SSF55200">
    <property type="entry name" value="Translation initiation factor IF3, C-terminal domain"/>
    <property type="match status" value="1"/>
</dbReference>
<feature type="domain" description="Translation initiation factor 3 N-terminal" evidence="8">
    <location>
        <begin position="8"/>
        <end position="76"/>
    </location>
</feature>
<comment type="similarity">
    <text evidence="1 4">Belongs to the IF-3 family.</text>
</comment>
<evidence type="ECO:0000256" key="1">
    <source>
        <dbReference type="ARBA" id="ARBA00005439"/>
    </source>
</evidence>
<dbReference type="InterPro" id="IPR036788">
    <property type="entry name" value="T_IF-3_C_sf"/>
</dbReference>
<evidence type="ECO:0000256" key="2">
    <source>
        <dbReference type="ARBA" id="ARBA00022540"/>
    </source>
</evidence>
<comment type="subcellular location">
    <subcellularLocation>
        <location evidence="4">Cytoplasm</location>
    </subcellularLocation>
</comment>
<dbReference type="GO" id="GO:0016020">
    <property type="term" value="C:membrane"/>
    <property type="evidence" value="ECO:0007669"/>
    <property type="project" value="TreeGrafter"/>
</dbReference>
<comment type="subunit">
    <text evidence="4">Monomer.</text>
</comment>
<dbReference type="PANTHER" id="PTHR10938:SF0">
    <property type="entry name" value="TRANSLATION INITIATION FACTOR IF-3, MITOCHONDRIAL"/>
    <property type="match status" value="1"/>
</dbReference>
<comment type="caution">
    <text evidence="9">The sequence shown here is derived from an EMBL/GenBank/DDBJ whole genome shotgun (WGS) entry which is preliminary data.</text>
</comment>
<evidence type="ECO:0000259" key="8">
    <source>
        <dbReference type="Pfam" id="PF05198"/>
    </source>
</evidence>
<dbReference type="HAMAP" id="MF_00080">
    <property type="entry name" value="IF_3"/>
    <property type="match status" value="1"/>
</dbReference>
<dbReference type="InterPro" id="IPR019815">
    <property type="entry name" value="Translation_initiation_fac_3_C"/>
</dbReference>
<dbReference type="Proteomes" id="UP000178176">
    <property type="component" value="Unassembled WGS sequence"/>
</dbReference>
<dbReference type="Gene3D" id="3.30.110.10">
    <property type="entry name" value="Translation initiation factor 3 (IF-3), C-terminal domain"/>
    <property type="match status" value="1"/>
</dbReference>
<keyword evidence="3 4" id="KW-0648">Protein biosynthesis</keyword>
<dbReference type="SUPFAM" id="SSF54364">
    <property type="entry name" value="Translation initiation factor IF3, N-terminal domain"/>
    <property type="match status" value="1"/>
</dbReference>
<dbReference type="Gene3D" id="3.10.20.80">
    <property type="entry name" value="Translation initiation factor 3 (IF-3), N-terminal domain"/>
    <property type="match status" value="1"/>
</dbReference>
<sequence>MSTQSFRVNHQISAKQVRLLREDGTQIGVVSRDEALSQGRESGLDAVEIAPMASPPVVKLIDYKKFLYQLAKKERESKASQKKVDLKEVRLTPFMAENDFQVKINRAREFLTDGHKLRVTIKFVGRQLTHREFGPQLMDKTIAALADMSAVDQTGKWFGKQFQATLTPVKKTKPRSNETKDSQVSPQEV</sequence>
<name>A0A1F4YDH5_9BACT</name>
<protein>
    <recommendedName>
        <fullName evidence="4 5">Translation initiation factor IF-3</fullName>
    </recommendedName>
</protein>
<accession>A0A1F4YDH5</accession>
<gene>
    <name evidence="4" type="primary">infC</name>
    <name evidence="9" type="ORF">A2876_02365</name>
</gene>
<evidence type="ECO:0000256" key="4">
    <source>
        <dbReference type="HAMAP-Rule" id="MF_00080"/>
    </source>
</evidence>
<evidence type="ECO:0000259" key="7">
    <source>
        <dbReference type="Pfam" id="PF00707"/>
    </source>
</evidence>
<evidence type="ECO:0000313" key="9">
    <source>
        <dbReference type="EMBL" id="OGC92040.1"/>
    </source>
</evidence>
<dbReference type="Pfam" id="PF00707">
    <property type="entry name" value="IF3_C"/>
    <property type="match status" value="1"/>
</dbReference>
<evidence type="ECO:0000256" key="6">
    <source>
        <dbReference type="SAM" id="MobiDB-lite"/>
    </source>
</evidence>
<reference evidence="9 10" key="1">
    <citation type="journal article" date="2016" name="Nat. Commun.">
        <title>Thousands of microbial genomes shed light on interconnected biogeochemical processes in an aquifer system.</title>
        <authorList>
            <person name="Anantharaman K."/>
            <person name="Brown C.T."/>
            <person name="Hug L.A."/>
            <person name="Sharon I."/>
            <person name="Castelle C.J."/>
            <person name="Probst A.J."/>
            <person name="Thomas B.C."/>
            <person name="Singh A."/>
            <person name="Wilkins M.J."/>
            <person name="Karaoz U."/>
            <person name="Brodie E.L."/>
            <person name="Williams K.H."/>
            <person name="Hubbard S.S."/>
            <person name="Banfield J.F."/>
        </authorList>
    </citation>
    <scope>NUCLEOTIDE SEQUENCE [LARGE SCALE GENOMIC DNA]</scope>
</reference>
<dbReference type="InterPro" id="IPR019814">
    <property type="entry name" value="Translation_initiation_fac_3_N"/>
</dbReference>
<keyword evidence="4" id="KW-0963">Cytoplasm</keyword>
<evidence type="ECO:0000256" key="5">
    <source>
        <dbReference type="NCBIfam" id="TIGR00168"/>
    </source>
</evidence>
<feature type="region of interest" description="Disordered" evidence="6">
    <location>
        <begin position="168"/>
        <end position="189"/>
    </location>
</feature>
<dbReference type="EMBL" id="MEXH01000023">
    <property type="protein sequence ID" value="OGC92040.1"/>
    <property type="molecule type" value="Genomic_DNA"/>
</dbReference>
<feature type="domain" description="Translation initiation factor 3 C-terminal" evidence="7">
    <location>
        <begin position="84"/>
        <end position="168"/>
    </location>
</feature>
<dbReference type="Pfam" id="PF05198">
    <property type="entry name" value="IF3_N"/>
    <property type="match status" value="1"/>
</dbReference>
<keyword evidence="2 4" id="KW-0396">Initiation factor</keyword>
<dbReference type="GO" id="GO:0043022">
    <property type="term" value="F:ribosome binding"/>
    <property type="evidence" value="ECO:0007669"/>
    <property type="project" value="TreeGrafter"/>
</dbReference>
<dbReference type="GO" id="GO:0005829">
    <property type="term" value="C:cytosol"/>
    <property type="evidence" value="ECO:0007669"/>
    <property type="project" value="TreeGrafter"/>
</dbReference>
<dbReference type="GO" id="GO:0032790">
    <property type="term" value="P:ribosome disassembly"/>
    <property type="evidence" value="ECO:0007669"/>
    <property type="project" value="TreeGrafter"/>
</dbReference>
<dbReference type="GO" id="GO:0003743">
    <property type="term" value="F:translation initiation factor activity"/>
    <property type="evidence" value="ECO:0007669"/>
    <property type="project" value="UniProtKB-UniRule"/>
</dbReference>
<dbReference type="NCBIfam" id="TIGR00168">
    <property type="entry name" value="infC"/>
    <property type="match status" value="1"/>
</dbReference>
<organism evidence="9 10">
    <name type="scientific">Candidatus Amesbacteria bacterium RIFCSPHIGHO2_01_FULL_48_32b</name>
    <dbReference type="NCBI Taxonomy" id="1797253"/>
    <lineage>
        <taxon>Bacteria</taxon>
        <taxon>Candidatus Amesiibacteriota</taxon>
    </lineage>
</organism>
<dbReference type="InterPro" id="IPR001288">
    <property type="entry name" value="Translation_initiation_fac_3"/>
</dbReference>
<evidence type="ECO:0000256" key="3">
    <source>
        <dbReference type="ARBA" id="ARBA00022917"/>
    </source>
</evidence>